<dbReference type="PANTHER" id="PTHR35697:SF1">
    <property type="entry name" value="PROTEIN TRACHEARY ELEMENT DIFFERENTIATION-RELATED 7"/>
    <property type="match status" value="1"/>
</dbReference>
<name>A0AAV1Y0C3_LUPLU</name>
<proteinExistence type="predicted"/>
<feature type="compositionally biased region" description="Basic and acidic residues" evidence="1">
    <location>
        <begin position="307"/>
        <end position="318"/>
    </location>
</feature>
<dbReference type="PRINTS" id="PR01217">
    <property type="entry name" value="PRICHEXTENSN"/>
</dbReference>
<dbReference type="PANTHER" id="PTHR35697">
    <property type="entry name" value="OS08G0108300 PROTEIN"/>
    <property type="match status" value="1"/>
</dbReference>
<feature type="region of interest" description="Disordered" evidence="1">
    <location>
        <begin position="1"/>
        <end position="44"/>
    </location>
</feature>
<evidence type="ECO:0000256" key="1">
    <source>
        <dbReference type="SAM" id="MobiDB-lite"/>
    </source>
</evidence>
<feature type="transmembrane region" description="Helical" evidence="2">
    <location>
        <begin position="131"/>
        <end position="157"/>
    </location>
</feature>
<organism evidence="3 4">
    <name type="scientific">Lupinus luteus</name>
    <name type="common">European yellow lupine</name>
    <dbReference type="NCBI Taxonomy" id="3873"/>
    <lineage>
        <taxon>Eukaryota</taxon>
        <taxon>Viridiplantae</taxon>
        <taxon>Streptophyta</taxon>
        <taxon>Embryophyta</taxon>
        <taxon>Tracheophyta</taxon>
        <taxon>Spermatophyta</taxon>
        <taxon>Magnoliopsida</taxon>
        <taxon>eudicotyledons</taxon>
        <taxon>Gunneridae</taxon>
        <taxon>Pentapetalae</taxon>
        <taxon>rosids</taxon>
        <taxon>fabids</taxon>
        <taxon>Fabales</taxon>
        <taxon>Fabaceae</taxon>
        <taxon>Papilionoideae</taxon>
        <taxon>50 kb inversion clade</taxon>
        <taxon>genistoids sensu lato</taxon>
        <taxon>core genistoids</taxon>
        <taxon>Genisteae</taxon>
        <taxon>Lupinus</taxon>
    </lineage>
</organism>
<dbReference type="EMBL" id="CAXHTB010000020">
    <property type="protein sequence ID" value="CAL0327446.1"/>
    <property type="molecule type" value="Genomic_DNA"/>
</dbReference>
<protein>
    <submittedName>
        <fullName evidence="3">Uncharacterized protein</fullName>
    </submittedName>
</protein>
<keyword evidence="2" id="KW-1133">Transmembrane helix</keyword>
<evidence type="ECO:0000313" key="3">
    <source>
        <dbReference type="EMBL" id="CAL0327446.1"/>
    </source>
</evidence>
<dbReference type="InterPro" id="IPR044950">
    <property type="entry name" value="TED6/7"/>
</dbReference>
<evidence type="ECO:0000313" key="4">
    <source>
        <dbReference type="Proteomes" id="UP001497480"/>
    </source>
</evidence>
<sequence>MAFTQPNHFKFPKHPSPPSPSGSFYLPPPPSFGQLHPPSSHPFSTLPSSPFHPIVPPPHVFPPQPRTIMAFTHSFYPPPPPSFGPPHPPPSHPFSAPPPSPFHPIVPPPHVFPPPAPVPVSPSPFPNNHPIVIVVVFVSLGGLVLLSLLAFVLCCSIKKSKKKKTRETNIIHVDEHKEIKETIATGPSGRQAVVLSVEDDVKIEEEITKNEEKVGHSLHAEFHQGNSKSKKKNRSQEMDIIHVDEHKKIKETIVADPLGQKEVVLSIEDDLHIEGEKTKNDEKFGQNLHATEDQGNSSSNVVGTTSSDHEHQKIENKL</sequence>
<keyword evidence="2" id="KW-0812">Transmembrane</keyword>
<feature type="compositionally biased region" description="Low complexity" evidence="1">
    <location>
        <begin position="295"/>
        <end position="306"/>
    </location>
</feature>
<reference evidence="3 4" key="1">
    <citation type="submission" date="2024-03" db="EMBL/GenBank/DDBJ databases">
        <authorList>
            <person name="Martinez-Hernandez J."/>
        </authorList>
    </citation>
    <scope>NUCLEOTIDE SEQUENCE [LARGE SCALE GENOMIC DNA]</scope>
</reference>
<feature type="region of interest" description="Disordered" evidence="1">
    <location>
        <begin position="276"/>
        <end position="318"/>
    </location>
</feature>
<dbReference type="Proteomes" id="UP001497480">
    <property type="component" value="Unassembled WGS sequence"/>
</dbReference>
<evidence type="ECO:0000256" key="2">
    <source>
        <dbReference type="SAM" id="Phobius"/>
    </source>
</evidence>
<comment type="caution">
    <text evidence="3">The sequence shown here is derived from an EMBL/GenBank/DDBJ whole genome shotgun (WGS) entry which is preliminary data.</text>
</comment>
<accession>A0AAV1Y0C3</accession>
<dbReference type="GO" id="GO:0009834">
    <property type="term" value="P:plant-type secondary cell wall biogenesis"/>
    <property type="evidence" value="ECO:0007669"/>
    <property type="project" value="InterPro"/>
</dbReference>
<keyword evidence="2" id="KW-0472">Membrane</keyword>
<gene>
    <name evidence="3" type="ORF">LLUT_LOCUS28506</name>
</gene>
<feature type="compositionally biased region" description="Pro residues" evidence="1">
    <location>
        <begin position="14"/>
        <end position="31"/>
    </location>
</feature>
<dbReference type="AlphaFoldDB" id="A0AAV1Y0C3"/>
<keyword evidence="4" id="KW-1185">Reference proteome</keyword>